<feature type="transmembrane region" description="Helical" evidence="2">
    <location>
        <begin position="21"/>
        <end position="40"/>
    </location>
</feature>
<dbReference type="SUPFAM" id="SSF55136">
    <property type="entry name" value="Probable bacterial effector-binding domain"/>
    <property type="match status" value="1"/>
</dbReference>
<reference evidence="3 4" key="1">
    <citation type="submission" date="2022-01" db="EMBL/GenBank/DDBJ databases">
        <title>A high-quality chromosome-level genome assembly of rohu carp, Labeo rohita.</title>
        <authorList>
            <person name="Arick M.A. II"/>
            <person name="Hsu C.-Y."/>
            <person name="Magbanua Z."/>
            <person name="Pechanova O."/>
            <person name="Grover C."/>
            <person name="Miller E."/>
            <person name="Thrash A."/>
            <person name="Ezzel L."/>
            <person name="Alam S."/>
            <person name="Benzie J."/>
            <person name="Hamilton M."/>
            <person name="Karsi A."/>
            <person name="Lawrence M.L."/>
            <person name="Peterson D.G."/>
        </authorList>
    </citation>
    <scope>NUCLEOTIDE SEQUENCE [LARGE SCALE GENOMIC DNA]</scope>
    <source>
        <strain evidence="4">BAU-BD-2019</strain>
        <tissue evidence="3">Blood</tissue>
    </source>
</reference>
<keyword evidence="2" id="KW-0812">Transmembrane</keyword>
<dbReference type="InterPro" id="IPR006917">
    <property type="entry name" value="SOUL_heme-bd"/>
</dbReference>
<sequence>MTHYNMSRAVVIPRSQLQATTFYNMICLTGVIVLLFAMTVDGRVGNSSSESSYCTETKECFLFDLVCEGDGYEVRQYGAAKWVTTEAESYFMEIAVSRAFRKLFKYITGENEAGAKIDMTAPVLIKVGDSVSTWQSSVYVLSFLLPSNYQANPPKPTNPSVYLTETPDMNVYVKSYGGWMLSFVSTSQAESLKTSLDKVQATYEEGYYYNVGYNSPMKIMNRHNEAWYIVKGDPVCLKSE</sequence>
<evidence type="ECO:0000256" key="2">
    <source>
        <dbReference type="SAM" id="Phobius"/>
    </source>
</evidence>
<dbReference type="PANTHER" id="PTHR11220">
    <property type="entry name" value="HEME-BINDING PROTEIN-RELATED"/>
    <property type="match status" value="1"/>
</dbReference>
<keyword evidence="2" id="KW-0472">Membrane</keyword>
<dbReference type="Gene3D" id="3.20.80.10">
    <property type="entry name" value="Regulatory factor, effector binding domain"/>
    <property type="match status" value="1"/>
</dbReference>
<dbReference type="PANTHER" id="PTHR11220:SF1">
    <property type="entry name" value="HEME-BINDING PROTEIN 2"/>
    <property type="match status" value="1"/>
</dbReference>
<accession>A0ABQ8MV03</accession>
<dbReference type="Proteomes" id="UP000830375">
    <property type="component" value="Unassembled WGS sequence"/>
</dbReference>
<gene>
    <name evidence="3" type="ORF">H4Q32_009803</name>
</gene>
<dbReference type="EMBL" id="JACTAM010000003">
    <property type="protein sequence ID" value="KAI2666041.1"/>
    <property type="molecule type" value="Genomic_DNA"/>
</dbReference>
<proteinExistence type="inferred from homology"/>
<evidence type="ECO:0000313" key="4">
    <source>
        <dbReference type="Proteomes" id="UP000830375"/>
    </source>
</evidence>
<protein>
    <submittedName>
        <fullName evidence="3">Heme-binding protein 2</fullName>
    </submittedName>
</protein>
<evidence type="ECO:0000256" key="1">
    <source>
        <dbReference type="ARBA" id="ARBA00009817"/>
    </source>
</evidence>
<dbReference type="Pfam" id="PF04832">
    <property type="entry name" value="SOUL"/>
    <property type="match status" value="1"/>
</dbReference>
<organism evidence="3 4">
    <name type="scientific">Labeo rohita</name>
    <name type="common">Indian major carp</name>
    <name type="synonym">Cyprinus rohita</name>
    <dbReference type="NCBI Taxonomy" id="84645"/>
    <lineage>
        <taxon>Eukaryota</taxon>
        <taxon>Metazoa</taxon>
        <taxon>Chordata</taxon>
        <taxon>Craniata</taxon>
        <taxon>Vertebrata</taxon>
        <taxon>Euteleostomi</taxon>
        <taxon>Actinopterygii</taxon>
        <taxon>Neopterygii</taxon>
        <taxon>Teleostei</taxon>
        <taxon>Ostariophysi</taxon>
        <taxon>Cypriniformes</taxon>
        <taxon>Cyprinidae</taxon>
        <taxon>Labeoninae</taxon>
        <taxon>Labeonini</taxon>
        <taxon>Labeo</taxon>
    </lineage>
</organism>
<dbReference type="InterPro" id="IPR011256">
    <property type="entry name" value="Reg_factor_effector_dom_sf"/>
</dbReference>
<name>A0ABQ8MV03_LABRO</name>
<evidence type="ECO:0000313" key="3">
    <source>
        <dbReference type="EMBL" id="KAI2666041.1"/>
    </source>
</evidence>
<comment type="similarity">
    <text evidence="1">Belongs to the HEBP family.</text>
</comment>
<keyword evidence="4" id="KW-1185">Reference proteome</keyword>
<comment type="caution">
    <text evidence="3">The sequence shown here is derived from an EMBL/GenBank/DDBJ whole genome shotgun (WGS) entry which is preliminary data.</text>
</comment>
<keyword evidence="2" id="KW-1133">Transmembrane helix</keyword>